<feature type="transmembrane region" description="Helical" evidence="8">
    <location>
        <begin position="143"/>
        <end position="162"/>
    </location>
</feature>
<feature type="transmembrane region" description="Helical" evidence="8">
    <location>
        <begin position="91"/>
        <end position="112"/>
    </location>
</feature>
<keyword evidence="3" id="KW-0328">Glycosyltransferase</keyword>
<feature type="transmembrane region" description="Helical" evidence="8">
    <location>
        <begin position="169"/>
        <end position="186"/>
    </location>
</feature>
<sequence length="554" mass="64135">MKREHNIQFPEIPLWLVWGIVCYFVSFKLGSYPILDNNEGLYAEIPREMLRSGDWHQWIIPHLNGLPYMEKPPLLYWLTAVFFAAFGESEWVARLVPVSSGIGCVGLILWFTKSIGREYAGRLAAIVFISSLGVTAMSRILMFDMLLTVLLTAAVMSGYLFCVRKQRKLLYVCMAMLALALLAKGFVALILFFAVMGTYLALSSSTLKNFLSRLYECLHWKGLLVFFLIATPWHIAAMLVEPIFPWFYFINEHILRFLGKREPHDYYAGAWWYYLPRALLFLFPWSFFLPVLAFARTNIARQRDIHLFLCIAWLIPMVFFSVSSAKANYYLVIVMPFVAIQLALMLEDAKFGGRWGLVIPGALLSILFFALTLWFLNGKNEALNGLFIKGIFTRYFAEILLITSILVTFFSYRIRKLGVLLYVLVPMMSLPAMLQVIDVRQNYVSTKEVAAWLRTDFPRSEVILYRVFEHQSSLPFYLKAPVRIVDSRSSDLFWGNKLHKNNIVLSDMQFQILLDKQKIALMVLKEDLPDFRQKKYFSEFKLTRESGNTLIFTN</sequence>
<evidence type="ECO:0000256" key="7">
    <source>
        <dbReference type="ARBA" id="ARBA00023136"/>
    </source>
</evidence>
<dbReference type="Proteomes" id="UP000637632">
    <property type="component" value="Unassembled WGS sequence"/>
</dbReference>
<protein>
    <submittedName>
        <fullName evidence="10">Glycosyltransferase family 39 protein</fullName>
    </submittedName>
</protein>
<accession>A0ABR6XD39</accession>
<feature type="transmembrane region" description="Helical" evidence="8">
    <location>
        <begin position="119"/>
        <end position="137"/>
    </location>
</feature>
<evidence type="ECO:0000256" key="3">
    <source>
        <dbReference type="ARBA" id="ARBA00022676"/>
    </source>
</evidence>
<keyword evidence="11" id="KW-1185">Reference proteome</keyword>
<feature type="transmembrane region" description="Helical" evidence="8">
    <location>
        <begin position="329"/>
        <end position="346"/>
    </location>
</feature>
<reference evidence="10 11" key="1">
    <citation type="submission" date="2020-08" db="EMBL/GenBank/DDBJ databases">
        <title>Novel species isolated from subtropical streams in China.</title>
        <authorList>
            <person name="Lu H."/>
        </authorList>
    </citation>
    <scope>NUCLEOTIDE SEQUENCE [LARGE SCALE GENOMIC DNA]</scope>
    <source>
        <strain evidence="10 11">CCTCC AB 2015119</strain>
    </source>
</reference>
<feature type="transmembrane region" description="Helical" evidence="8">
    <location>
        <begin position="355"/>
        <end position="375"/>
    </location>
</feature>
<proteinExistence type="predicted"/>
<feature type="domain" description="Glycosyltransferase RgtA/B/C/D-like" evidence="9">
    <location>
        <begin position="71"/>
        <end position="233"/>
    </location>
</feature>
<dbReference type="EMBL" id="JACOFT010000002">
    <property type="protein sequence ID" value="MBC3810761.1"/>
    <property type="molecule type" value="Genomic_DNA"/>
</dbReference>
<evidence type="ECO:0000256" key="1">
    <source>
        <dbReference type="ARBA" id="ARBA00004651"/>
    </source>
</evidence>
<evidence type="ECO:0000313" key="11">
    <source>
        <dbReference type="Proteomes" id="UP000637632"/>
    </source>
</evidence>
<feature type="transmembrane region" description="Helical" evidence="8">
    <location>
        <begin position="223"/>
        <end position="250"/>
    </location>
</feature>
<dbReference type="Pfam" id="PF13231">
    <property type="entry name" value="PMT_2"/>
    <property type="match status" value="1"/>
</dbReference>
<gene>
    <name evidence="10" type="ORF">H8K26_04840</name>
</gene>
<keyword evidence="2" id="KW-1003">Cell membrane</keyword>
<feature type="transmembrane region" description="Helical" evidence="8">
    <location>
        <begin position="270"/>
        <end position="293"/>
    </location>
</feature>
<dbReference type="PANTHER" id="PTHR33908">
    <property type="entry name" value="MANNOSYLTRANSFERASE YKCB-RELATED"/>
    <property type="match status" value="1"/>
</dbReference>
<evidence type="ECO:0000256" key="8">
    <source>
        <dbReference type="SAM" id="Phobius"/>
    </source>
</evidence>
<evidence type="ECO:0000256" key="6">
    <source>
        <dbReference type="ARBA" id="ARBA00022989"/>
    </source>
</evidence>
<feature type="transmembrane region" description="Helical" evidence="8">
    <location>
        <begin position="12"/>
        <end position="35"/>
    </location>
</feature>
<feature type="transmembrane region" description="Helical" evidence="8">
    <location>
        <begin position="395"/>
        <end position="412"/>
    </location>
</feature>
<dbReference type="InterPro" id="IPR050297">
    <property type="entry name" value="LipidA_mod_glycosyltrf_83"/>
</dbReference>
<dbReference type="RefSeq" id="WP_190477801.1">
    <property type="nucleotide sequence ID" value="NZ_JACOFT010000002.1"/>
</dbReference>
<keyword evidence="7 8" id="KW-0472">Membrane</keyword>
<keyword evidence="6 8" id="KW-1133">Transmembrane helix</keyword>
<organism evidence="10 11">
    <name type="scientific">Undibacterium aquatile</name>
    <dbReference type="NCBI Taxonomy" id="1537398"/>
    <lineage>
        <taxon>Bacteria</taxon>
        <taxon>Pseudomonadati</taxon>
        <taxon>Pseudomonadota</taxon>
        <taxon>Betaproteobacteria</taxon>
        <taxon>Burkholderiales</taxon>
        <taxon>Oxalobacteraceae</taxon>
        <taxon>Undibacterium</taxon>
    </lineage>
</organism>
<evidence type="ECO:0000256" key="4">
    <source>
        <dbReference type="ARBA" id="ARBA00022679"/>
    </source>
</evidence>
<dbReference type="InterPro" id="IPR038731">
    <property type="entry name" value="RgtA/B/C-like"/>
</dbReference>
<evidence type="ECO:0000313" key="10">
    <source>
        <dbReference type="EMBL" id="MBC3810761.1"/>
    </source>
</evidence>
<comment type="caution">
    <text evidence="10">The sequence shown here is derived from an EMBL/GenBank/DDBJ whole genome shotgun (WGS) entry which is preliminary data.</text>
</comment>
<evidence type="ECO:0000256" key="5">
    <source>
        <dbReference type="ARBA" id="ARBA00022692"/>
    </source>
</evidence>
<evidence type="ECO:0000256" key="2">
    <source>
        <dbReference type="ARBA" id="ARBA00022475"/>
    </source>
</evidence>
<keyword evidence="5 8" id="KW-0812">Transmembrane</keyword>
<feature type="transmembrane region" description="Helical" evidence="8">
    <location>
        <begin position="305"/>
        <end position="323"/>
    </location>
</feature>
<comment type="subcellular location">
    <subcellularLocation>
        <location evidence="1">Cell membrane</location>
        <topology evidence="1">Multi-pass membrane protein</topology>
    </subcellularLocation>
</comment>
<keyword evidence="4" id="KW-0808">Transferase</keyword>
<feature type="transmembrane region" description="Helical" evidence="8">
    <location>
        <begin position="419"/>
        <end position="437"/>
    </location>
</feature>
<evidence type="ECO:0000259" key="9">
    <source>
        <dbReference type="Pfam" id="PF13231"/>
    </source>
</evidence>
<name>A0ABR6XD39_9BURK</name>
<dbReference type="PANTHER" id="PTHR33908:SF3">
    <property type="entry name" value="UNDECAPRENYL PHOSPHATE-ALPHA-4-AMINO-4-DEOXY-L-ARABINOSE ARABINOSYL TRANSFERASE"/>
    <property type="match status" value="1"/>
</dbReference>